<sequence length="138" mass="15422">MCGQIPGSHCIPVTEIKFACGLSPESFQARYGFPKPESNDALVVCCKTGVRSKTACDLLEAKGYNRHRIYRGSFTDWEEKGGDVIKPGQPYFCDCEDEDDNTNLKNAINQNQIKDSMIPGDQRFSDTDDDDDDKENIS</sequence>
<dbReference type="InterPro" id="IPR001763">
    <property type="entry name" value="Rhodanese-like_dom"/>
</dbReference>
<dbReference type="Pfam" id="PF00581">
    <property type="entry name" value="Rhodanese"/>
    <property type="match status" value="1"/>
</dbReference>
<evidence type="ECO:0000256" key="1">
    <source>
        <dbReference type="SAM" id="MobiDB-lite"/>
    </source>
</evidence>
<dbReference type="Proteomes" id="UP001381693">
    <property type="component" value="Unassembled WGS sequence"/>
</dbReference>
<dbReference type="PANTHER" id="PTHR44086">
    <property type="entry name" value="THIOSULFATE SULFURTRANSFERASE RDL2, MITOCHONDRIAL-RELATED"/>
    <property type="match status" value="1"/>
</dbReference>
<evidence type="ECO:0000313" key="3">
    <source>
        <dbReference type="EMBL" id="KAK7056578.1"/>
    </source>
</evidence>
<proteinExistence type="predicted"/>
<feature type="domain" description="Rhodanese" evidence="2">
    <location>
        <begin position="3"/>
        <end position="86"/>
    </location>
</feature>
<dbReference type="PROSITE" id="PS50206">
    <property type="entry name" value="RHODANESE_3"/>
    <property type="match status" value="1"/>
</dbReference>
<dbReference type="Gene3D" id="3.40.250.10">
    <property type="entry name" value="Rhodanese-like domain"/>
    <property type="match status" value="1"/>
</dbReference>
<dbReference type="InterPro" id="IPR036873">
    <property type="entry name" value="Rhodanese-like_dom_sf"/>
</dbReference>
<keyword evidence="4" id="KW-1185">Reference proteome</keyword>
<dbReference type="EMBL" id="JAXCGZ010021205">
    <property type="protein sequence ID" value="KAK7056578.1"/>
    <property type="molecule type" value="Genomic_DNA"/>
</dbReference>
<feature type="region of interest" description="Disordered" evidence="1">
    <location>
        <begin position="109"/>
        <end position="138"/>
    </location>
</feature>
<evidence type="ECO:0000259" key="2">
    <source>
        <dbReference type="PROSITE" id="PS50206"/>
    </source>
</evidence>
<dbReference type="GO" id="GO:0004792">
    <property type="term" value="F:thiosulfate-cyanide sulfurtransferase activity"/>
    <property type="evidence" value="ECO:0007669"/>
    <property type="project" value="TreeGrafter"/>
</dbReference>
<protein>
    <submittedName>
        <fullName evidence="3">Thiosulfate sulfurtransferase rdl2, mitochondrial</fullName>
    </submittedName>
</protein>
<evidence type="ECO:0000313" key="4">
    <source>
        <dbReference type="Proteomes" id="UP001381693"/>
    </source>
</evidence>
<organism evidence="3 4">
    <name type="scientific">Halocaridina rubra</name>
    <name type="common">Hawaiian red shrimp</name>
    <dbReference type="NCBI Taxonomy" id="373956"/>
    <lineage>
        <taxon>Eukaryota</taxon>
        <taxon>Metazoa</taxon>
        <taxon>Ecdysozoa</taxon>
        <taxon>Arthropoda</taxon>
        <taxon>Crustacea</taxon>
        <taxon>Multicrustacea</taxon>
        <taxon>Malacostraca</taxon>
        <taxon>Eumalacostraca</taxon>
        <taxon>Eucarida</taxon>
        <taxon>Decapoda</taxon>
        <taxon>Pleocyemata</taxon>
        <taxon>Caridea</taxon>
        <taxon>Atyoidea</taxon>
        <taxon>Atyidae</taxon>
        <taxon>Halocaridina</taxon>
    </lineage>
</organism>
<name>A0AAN8WN07_HALRR</name>
<feature type="compositionally biased region" description="Acidic residues" evidence="1">
    <location>
        <begin position="127"/>
        <end position="138"/>
    </location>
</feature>
<dbReference type="AlphaFoldDB" id="A0AAN8WN07"/>
<dbReference type="GO" id="GO:0005739">
    <property type="term" value="C:mitochondrion"/>
    <property type="evidence" value="ECO:0007669"/>
    <property type="project" value="TreeGrafter"/>
</dbReference>
<dbReference type="PANTHER" id="PTHR44086:SF10">
    <property type="entry name" value="THIOSULFATE SULFURTRANSFERASE_RHODANESE-LIKE DOMAIN-CONTAINING PROTEIN 3"/>
    <property type="match status" value="1"/>
</dbReference>
<gene>
    <name evidence="3" type="primary">RDL2</name>
    <name evidence="3" type="ORF">SK128_023921</name>
</gene>
<dbReference type="SUPFAM" id="SSF52821">
    <property type="entry name" value="Rhodanese/Cell cycle control phosphatase"/>
    <property type="match status" value="1"/>
</dbReference>
<comment type="caution">
    <text evidence="3">The sequence shown here is derived from an EMBL/GenBank/DDBJ whole genome shotgun (WGS) entry which is preliminary data.</text>
</comment>
<accession>A0AAN8WN07</accession>
<reference evidence="3 4" key="1">
    <citation type="submission" date="2023-11" db="EMBL/GenBank/DDBJ databases">
        <title>Halocaridina rubra genome assembly.</title>
        <authorList>
            <person name="Smith C."/>
        </authorList>
    </citation>
    <scope>NUCLEOTIDE SEQUENCE [LARGE SCALE GENOMIC DNA]</scope>
    <source>
        <strain evidence="3">EP-1</strain>
        <tissue evidence="3">Whole</tissue>
    </source>
</reference>